<dbReference type="EMBL" id="BMIX01000001">
    <property type="protein sequence ID" value="GGG25611.1"/>
    <property type="molecule type" value="Genomic_DNA"/>
</dbReference>
<dbReference type="RefSeq" id="WP_011710105.1">
    <property type="nucleotide sequence ID" value="NZ_BMIX01000001.1"/>
</dbReference>
<name>A0ABQ1WDI2_9FLAO</name>
<protein>
    <submittedName>
        <fullName evidence="1">Uncharacterized protein</fullName>
    </submittedName>
</protein>
<gene>
    <name evidence="1" type="ORF">GCM10011532_06190</name>
</gene>
<accession>A0ABQ1WDI2</accession>
<comment type="caution">
    <text evidence="1">The sequence shown here is derived from an EMBL/GenBank/DDBJ whole genome shotgun (WGS) entry which is preliminary data.</text>
</comment>
<proteinExistence type="predicted"/>
<reference evidence="2" key="1">
    <citation type="journal article" date="2019" name="Int. J. Syst. Evol. Microbiol.">
        <title>The Global Catalogue of Microorganisms (GCM) 10K type strain sequencing project: providing services to taxonomists for standard genome sequencing and annotation.</title>
        <authorList>
            <consortium name="The Broad Institute Genomics Platform"/>
            <consortium name="The Broad Institute Genome Sequencing Center for Infectious Disease"/>
            <person name="Wu L."/>
            <person name="Ma J."/>
        </authorList>
    </citation>
    <scope>NUCLEOTIDE SEQUENCE [LARGE SCALE GENOMIC DNA]</scope>
    <source>
        <strain evidence="2">CGMCC 1.15422</strain>
    </source>
</reference>
<sequence length="93" mass="10528">MSGAYVIVSVLYFYQAYQNRGNNGEYIEWDSESIKYKPSQGKTHSYKIKKIISLTVATNNLIIKAPNSQGTMASLKGYVEEDLQKLRQSFPAN</sequence>
<organism evidence="1 2">
    <name type="scientific">Christiangramia forsetii</name>
    <dbReference type="NCBI Taxonomy" id="411153"/>
    <lineage>
        <taxon>Bacteria</taxon>
        <taxon>Pseudomonadati</taxon>
        <taxon>Bacteroidota</taxon>
        <taxon>Flavobacteriia</taxon>
        <taxon>Flavobacteriales</taxon>
        <taxon>Flavobacteriaceae</taxon>
        <taxon>Christiangramia</taxon>
    </lineage>
</organism>
<evidence type="ECO:0000313" key="2">
    <source>
        <dbReference type="Proteomes" id="UP000605733"/>
    </source>
</evidence>
<evidence type="ECO:0000313" key="1">
    <source>
        <dbReference type="EMBL" id="GGG25611.1"/>
    </source>
</evidence>
<keyword evidence="2" id="KW-1185">Reference proteome</keyword>
<dbReference type="Proteomes" id="UP000605733">
    <property type="component" value="Unassembled WGS sequence"/>
</dbReference>